<dbReference type="EMBL" id="BTSX01000004">
    <property type="protein sequence ID" value="GMS95916.1"/>
    <property type="molecule type" value="Genomic_DNA"/>
</dbReference>
<name>A0AAV5TNN8_9BILA</name>
<gene>
    <name evidence="1" type="ORF">PENTCL1PPCAC_18091</name>
</gene>
<evidence type="ECO:0000313" key="1">
    <source>
        <dbReference type="EMBL" id="GMS95916.1"/>
    </source>
</evidence>
<protein>
    <submittedName>
        <fullName evidence="1">Uncharacterized protein</fullName>
    </submittedName>
</protein>
<dbReference type="Proteomes" id="UP001432027">
    <property type="component" value="Unassembled WGS sequence"/>
</dbReference>
<reference evidence="1" key="1">
    <citation type="submission" date="2023-10" db="EMBL/GenBank/DDBJ databases">
        <title>Genome assembly of Pristionchus species.</title>
        <authorList>
            <person name="Yoshida K."/>
            <person name="Sommer R.J."/>
        </authorList>
    </citation>
    <scope>NUCLEOTIDE SEQUENCE</scope>
    <source>
        <strain evidence="1">RS0144</strain>
    </source>
</reference>
<proteinExistence type="predicted"/>
<dbReference type="AlphaFoldDB" id="A0AAV5TNN8"/>
<organism evidence="1 2">
    <name type="scientific">Pristionchus entomophagus</name>
    <dbReference type="NCBI Taxonomy" id="358040"/>
    <lineage>
        <taxon>Eukaryota</taxon>
        <taxon>Metazoa</taxon>
        <taxon>Ecdysozoa</taxon>
        <taxon>Nematoda</taxon>
        <taxon>Chromadorea</taxon>
        <taxon>Rhabditida</taxon>
        <taxon>Rhabditina</taxon>
        <taxon>Diplogasteromorpha</taxon>
        <taxon>Diplogasteroidea</taxon>
        <taxon>Neodiplogasteridae</taxon>
        <taxon>Pristionchus</taxon>
    </lineage>
</organism>
<comment type="caution">
    <text evidence="1">The sequence shown here is derived from an EMBL/GenBank/DDBJ whole genome shotgun (WGS) entry which is preliminary data.</text>
</comment>
<accession>A0AAV5TNN8</accession>
<feature type="non-terminal residue" evidence="1">
    <location>
        <position position="1"/>
    </location>
</feature>
<sequence>VAFQIPEISESYGILTCHQMKTVALVDHAISYQTLWRIGSIRIKEEGQRSTEPHVAFANSYESKQFATYGTATLVVLFQSQLLGHQNELLRSLERAIESGR</sequence>
<keyword evidence="2" id="KW-1185">Reference proteome</keyword>
<feature type="non-terminal residue" evidence="1">
    <location>
        <position position="101"/>
    </location>
</feature>
<evidence type="ECO:0000313" key="2">
    <source>
        <dbReference type="Proteomes" id="UP001432027"/>
    </source>
</evidence>